<evidence type="ECO:0000313" key="4">
    <source>
        <dbReference type="Proteomes" id="UP000790787"/>
    </source>
</evidence>
<dbReference type="SMR" id="A0A1S4BPN5"/>
<sequence>MAHSFQAFPILILYLLLPFSNTGGTLKPVNAQASGQWCVPRPSATEAQLQESIQFVCGEKGLPGCSLIQASGSCFYPNTTINHASVVMNLWYQIEGRQTVSCWFKNTALITITDPSYGDCKFAFGQ</sequence>
<dbReference type="InterPro" id="IPR012946">
    <property type="entry name" value="X8"/>
</dbReference>
<feature type="chain" id="PRO_5010182894" evidence="2">
    <location>
        <begin position="23"/>
        <end position="126"/>
    </location>
</feature>
<keyword evidence="4" id="KW-1185">Reference proteome</keyword>
<reference evidence="4" key="1">
    <citation type="journal article" date="2014" name="Nat. Commun.">
        <title>The tobacco genome sequence and its comparison with those of tomato and potato.</title>
        <authorList>
            <person name="Sierro N."/>
            <person name="Battey J.N."/>
            <person name="Ouadi S."/>
            <person name="Bakaher N."/>
            <person name="Bovet L."/>
            <person name="Willig A."/>
            <person name="Goepfert S."/>
            <person name="Peitsch M.C."/>
            <person name="Ivanov N.V."/>
        </authorList>
    </citation>
    <scope>NUCLEOTIDE SEQUENCE [LARGE SCALE GENOMIC DNA]</scope>
</reference>
<dbReference type="STRING" id="4097.A0A1S4BPN5"/>
<dbReference type="InterPro" id="IPR044788">
    <property type="entry name" value="X8_dom_prot"/>
</dbReference>
<evidence type="ECO:0000256" key="2">
    <source>
        <dbReference type="SAM" id="SignalP"/>
    </source>
</evidence>
<evidence type="ECO:0000256" key="1">
    <source>
        <dbReference type="ARBA" id="ARBA00022729"/>
    </source>
</evidence>
<dbReference type="GO" id="GO:0009506">
    <property type="term" value="C:plasmodesma"/>
    <property type="evidence" value="ECO:0007669"/>
    <property type="project" value="UniProtKB-ARBA"/>
</dbReference>
<dbReference type="RefSeq" id="XP_016490798.1">
    <property type="nucleotide sequence ID" value="XM_016635312.1"/>
</dbReference>
<protein>
    <submittedName>
        <fullName evidence="5">Major pollen allergen Ole e 10-like</fullName>
    </submittedName>
</protein>
<dbReference type="GeneID" id="107810522"/>
<dbReference type="PANTHER" id="PTHR31044:SF71">
    <property type="entry name" value="MAJOR POLLEN ALLERGEN OLE E 10-LIKE"/>
    <property type="match status" value="1"/>
</dbReference>
<reference evidence="5" key="2">
    <citation type="submission" date="2025-08" db="UniProtKB">
        <authorList>
            <consortium name="RefSeq"/>
        </authorList>
    </citation>
    <scope>IDENTIFICATION</scope>
    <source>
        <tissue evidence="5">Leaf</tissue>
    </source>
</reference>
<dbReference type="SMART" id="SM00768">
    <property type="entry name" value="X8"/>
    <property type="match status" value="1"/>
</dbReference>
<gene>
    <name evidence="5" type="primary">LOC107810522</name>
</gene>
<evidence type="ECO:0000313" key="5">
    <source>
        <dbReference type="RefSeq" id="XP_016490798.1"/>
    </source>
</evidence>
<keyword evidence="1 2" id="KW-0732">Signal</keyword>
<dbReference type="PANTHER" id="PTHR31044">
    <property type="entry name" value="BETA-1,3 GLUCANASE"/>
    <property type="match status" value="1"/>
</dbReference>
<dbReference type="PaxDb" id="4097-A0A1S4BPN5"/>
<dbReference type="AlphaFoldDB" id="A0A1S4BPN5"/>
<dbReference type="Pfam" id="PF07983">
    <property type="entry name" value="X8"/>
    <property type="match status" value="1"/>
</dbReference>
<dbReference type="Gene3D" id="1.20.58.1040">
    <property type="match status" value="1"/>
</dbReference>
<dbReference type="RefSeq" id="XP_016490798.1">
    <property type="nucleotide sequence ID" value="XM_016635312.2"/>
</dbReference>
<dbReference type="KEGG" id="nta:107810522"/>
<accession>A0A1S4BPN5</accession>
<evidence type="ECO:0000259" key="3">
    <source>
        <dbReference type="SMART" id="SM00768"/>
    </source>
</evidence>
<feature type="signal peptide" evidence="2">
    <location>
        <begin position="1"/>
        <end position="22"/>
    </location>
</feature>
<name>A0A1S4BPN5_TOBAC</name>
<proteinExistence type="predicted"/>
<dbReference type="OMA" id="CEPWCSA"/>
<dbReference type="OrthoDB" id="1928574at2759"/>
<organism evidence="4 5">
    <name type="scientific">Nicotiana tabacum</name>
    <name type="common">Common tobacco</name>
    <dbReference type="NCBI Taxonomy" id="4097"/>
    <lineage>
        <taxon>Eukaryota</taxon>
        <taxon>Viridiplantae</taxon>
        <taxon>Streptophyta</taxon>
        <taxon>Embryophyta</taxon>
        <taxon>Tracheophyta</taxon>
        <taxon>Spermatophyta</taxon>
        <taxon>Magnoliopsida</taxon>
        <taxon>eudicotyledons</taxon>
        <taxon>Gunneridae</taxon>
        <taxon>Pentapetalae</taxon>
        <taxon>asterids</taxon>
        <taxon>lamiids</taxon>
        <taxon>Solanales</taxon>
        <taxon>Solanaceae</taxon>
        <taxon>Nicotianoideae</taxon>
        <taxon>Nicotianeae</taxon>
        <taxon>Nicotiana</taxon>
    </lineage>
</organism>
<dbReference type="Proteomes" id="UP000790787">
    <property type="component" value="Chromosome 17"/>
</dbReference>
<feature type="domain" description="X8" evidence="3">
    <location>
        <begin position="36"/>
        <end position="122"/>
    </location>
</feature>